<reference evidence="3 4" key="1">
    <citation type="submission" date="2024-03" db="EMBL/GenBank/DDBJ databases">
        <title>Bacilli Hybrid Assemblies.</title>
        <authorList>
            <person name="Kovac J."/>
        </authorList>
    </citation>
    <scope>NUCLEOTIDE SEQUENCE [LARGE SCALE GENOMIC DNA]</scope>
    <source>
        <strain evidence="3 4">FSL M8-0022</strain>
    </source>
</reference>
<feature type="domain" description="Glycosyltransferase subfamily 4-like N-terminal" evidence="2">
    <location>
        <begin position="13"/>
        <end position="169"/>
    </location>
</feature>
<evidence type="ECO:0000313" key="4">
    <source>
        <dbReference type="Proteomes" id="UP001459714"/>
    </source>
</evidence>
<evidence type="ECO:0000313" key="3">
    <source>
        <dbReference type="EMBL" id="MEL3959054.1"/>
    </source>
</evidence>
<name>A0ABU9K1Y1_9BACI</name>
<comment type="caution">
    <text evidence="3">The sequence shown here is derived from an EMBL/GenBank/DDBJ whole genome shotgun (WGS) entry which is preliminary data.</text>
</comment>
<gene>
    <name evidence="3" type="ORF">NST17_18020</name>
</gene>
<accession>A0ABU9K1Y1</accession>
<dbReference type="PANTHER" id="PTHR12526">
    <property type="entry name" value="GLYCOSYLTRANSFERASE"/>
    <property type="match status" value="1"/>
</dbReference>
<dbReference type="CDD" id="cd03811">
    <property type="entry name" value="GT4_GT28_WabH-like"/>
    <property type="match status" value="1"/>
</dbReference>
<dbReference type="InterPro" id="IPR028098">
    <property type="entry name" value="Glyco_trans_4-like_N"/>
</dbReference>
<keyword evidence="3" id="KW-0808">Transferase</keyword>
<dbReference type="Pfam" id="PF13439">
    <property type="entry name" value="Glyco_transf_4"/>
    <property type="match status" value="1"/>
</dbReference>
<evidence type="ECO:0000259" key="1">
    <source>
        <dbReference type="Pfam" id="PF00534"/>
    </source>
</evidence>
<dbReference type="SUPFAM" id="SSF53756">
    <property type="entry name" value="UDP-Glycosyltransferase/glycogen phosphorylase"/>
    <property type="match status" value="1"/>
</dbReference>
<dbReference type="GO" id="GO:0016757">
    <property type="term" value="F:glycosyltransferase activity"/>
    <property type="evidence" value="ECO:0007669"/>
    <property type="project" value="UniProtKB-KW"/>
</dbReference>
<dbReference type="InterPro" id="IPR001296">
    <property type="entry name" value="Glyco_trans_1"/>
</dbReference>
<dbReference type="RefSeq" id="WP_251249318.1">
    <property type="nucleotide sequence ID" value="NZ_CP155465.1"/>
</dbReference>
<organism evidence="3 4">
    <name type="scientific">Caldifermentibacillus hisashii</name>
    <dbReference type="NCBI Taxonomy" id="996558"/>
    <lineage>
        <taxon>Bacteria</taxon>
        <taxon>Bacillati</taxon>
        <taxon>Bacillota</taxon>
        <taxon>Bacilli</taxon>
        <taxon>Bacillales</taxon>
        <taxon>Bacillaceae</taxon>
        <taxon>Caldifermentibacillus</taxon>
    </lineage>
</organism>
<dbReference type="Pfam" id="PF00534">
    <property type="entry name" value="Glycos_transf_1"/>
    <property type="match status" value="1"/>
</dbReference>
<dbReference type="EC" id="2.4.-.-" evidence="3"/>
<proteinExistence type="predicted"/>
<keyword evidence="4" id="KW-1185">Reference proteome</keyword>
<dbReference type="Proteomes" id="UP001459714">
    <property type="component" value="Unassembled WGS sequence"/>
</dbReference>
<keyword evidence="3" id="KW-0328">Glycosyltransferase</keyword>
<feature type="domain" description="Glycosyl transferase family 1" evidence="1">
    <location>
        <begin position="179"/>
        <end position="328"/>
    </location>
</feature>
<dbReference type="PANTHER" id="PTHR12526:SF638">
    <property type="entry name" value="SPORE COAT PROTEIN SA"/>
    <property type="match status" value="1"/>
</dbReference>
<sequence>MNVLHLISGNETGGGMVHVLSLLNILKEDINTTLGVFHDEEMAKRARSLGINVHVFKQKSRLDLSITKQIKHYIDDNDIHILHTHGARANFVAQFISKKVRCPWVITVHSDPHDDFLNKGIIGKIYTNLNIRALKSADYIIAISETFKKNLETIGIESEKIETIFNGINFQIEPKAQYKREDFGLQPDDFVILMVARLEPVKCHEIAFQALKQLLAKSDKFHLVLIGEGSRHNELVKKADEYGVSDRVKFLGQRDDTTELYTIGDITILTSKSESFPLVLLESARAKKPVITTDVGGVRNLIPTSDYGYIIKVGDYTDLAEKIWAYKELKEEGTLHEVGERLFNHASKHFSDKQFATSVQLIYKKILKKESPGL</sequence>
<evidence type="ECO:0000259" key="2">
    <source>
        <dbReference type="Pfam" id="PF13439"/>
    </source>
</evidence>
<protein>
    <submittedName>
        <fullName evidence="3">Glycosyltransferase</fullName>
        <ecNumber evidence="3">2.4.-.-</ecNumber>
    </submittedName>
</protein>
<dbReference type="Gene3D" id="3.40.50.2000">
    <property type="entry name" value="Glycogen Phosphorylase B"/>
    <property type="match status" value="2"/>
</dbReference>
<dbReference type="EMBL" id="JBBYAK010000001">
    <property type="protein sequence ID" value="MEL3959054.1"/>
    <property type="molecule type" value="Genomic_DNA"/>
</dbReference>